<dbReference type="Pfam" id="PF02906">
    <property type="entry name" value="Fe_hyd_lg_C"/>
    <property type="match status" value="1"/>
</dbReference>
<evidence type="ECO:0000313" key="5">
    <source>
        <dbReference type="Proteomes" id="UP001150925"/>
    </source>
</evidence>
<dbReference type="Gene3D" id="3.40.950.10">
    <property type="entry name" value="Fe-only Hydrogenase (Larger Subunit), Chain L, domain 3"/>
    <property type="match status" value="1"/>
</dbReference>
<feature type="domain" description="Iron hydrogenase large subunit C-terminal" evidence="3">
    <location>
        <begin position="112"/>
        <end position="441"/>
    </location>
</feature>
<dbReference type="OrthoDB" id="10253113at2759"/>
<dbReference type="EMBL" id="JANBPY010000162">
    <property type="protein sequence ID" value="KAJ1968580.1"/>
    <property type="molecule type" value="Genomic_DNA"/>
</dbReference>
<keyword evidence="2" id="KW-0408">Iron</keyword>
<dbReference type="InterPro" id="IPR009016">
    <property type="entry name" value="Fe_hydrogenase"/>
</dbReference>
<protein>
    <submittedName>
        <fullName evidence="4">Cytosolic Fe-S cluster assembly factor nar1</fullName>
    </submittedName>
</protein>
<dbReference type="SUPFAM" id="SSF53920">
    <property type="entry name" value="Fe-only hydrogenase"/>
    <property type="match status" value="1"/>
</dbReference>
<comment type="caution">
    <text evidence="4">The sequence shown here is derived from an EMBL/GenBank/DDBJ whole genome shotgun (WGS) entry which is preliminary data.</text>
</comment>
<dbReference type="Gene3D" id="3.40.50.1780">
    <property type="match status" value="1"/>
</dbReference>
<dbReference type="GO" id="GO:0051539">
    <property type="term" value="F:4 iron, 4 sulfur cluster binding"/>
    <property type="evidence" value="ECO:0007669"/>
    <property type="project" value="UniProtKB-KW"/>
</dbReference>
<evidence type="ECO:0000256" key="2">
    <source>
        <dbReference type="ARBA" id="ARBA00022485"/>
    </source>
</evidence>
<sequence>MAFSAGLTLSDLNDYISPSQACIKPVEVKKKSDQSSAITVDNRTGDYYEVALDGTETKLETASITLNDCLACSGCITSAESVLIAMQSHQEVWNVLQANQTAKSQGQWDQVKHIVVSVSPQTYASFAAKYGLGIEQTAQRITAALKQLGVDHVFDTSFARDLSLLKIGQEFVDRFQTKQSSGGASSNDNPLPMLASACPGWVCYAEKTHGSLLPHISHTRSPQQMMGALVKDYFYRRHLSPEQSGTSIPWTPERIYHVCIMPCYDKKLEASREDFQLADDPQTKEVDCVISTSELEVLFSQCQISFPQLPEAPLDTLFTKIEADPTPGEQGARLARAAGTSSGGYLEYVMAYAAHRLFGLDSVVPGTVEGASSPLIRVKTVRNADFREVTLVLPDGSVGLRFAAVYGFRNIQTLVRKIKLGRCPYQFVEIMACPSGCINGGGQIRALTEPIPDTVGPMSPKEWVNLCEATYKSLPVQDPTANSPLASIIQDWFGDQGLASEQARSRLETQYRAVTDTPTTSAVVEGW</sequence>
<reference evidence="4" key="1">
    <citation type="submission" date="2022-07" db="EMBL/GenBank/DDBJ databases">
        <title>Phylogenomic reconstructions and comparative analyses of Kickxellomycotina fungi.</title>
        <authorList>
            <person name="Reynolds N.K."/>
            <person name="Stajich J.E."/>
            <person name="Barry K."/>
            <person name="Grigoriev I.V."/>
            <person name="Crous P."/>
            <person name="Smith M.E."/>
        </authorList>
    </citation>
    <scope>NUCLEOTIDE SEQUENCE</scope>
    <source>
        <strain evidence="4">RSA 1196</strain>
    </source>
</reference>
<organism evidence="4 5">
    <name type="scientific">Dispira parvispora</name>
    <dbReference type="NCBI Taxonomy" id="1520584"/>
    <lineage>
        <taxon>Eukaryota</taxon>
        <taxon>Fungi</taxon>
        <taxon>Fungi incertae sedis</taxon>
        <taxon>Zoopagomycota</taxon>
        <taxon>Kickxellomycotina</taxon>
        <taxon>Dimargaritomycetes</taxon>
        <taxon>Dimargaritales</taxon>
        <taxon>Dimargaritaceae</taxon>
        <taxon>Dispira</taxon>
    </lineage>
</organism>
<keyword evidence="2" id="KW-0479">Metal-binding</keyword>
<name>A0A9W8AUA6_9FUNG</name>
<dbReference type="PANTHER" id="PTHR11615">
    <property type="entry name" value="NITRATE, FORMATE, IRON DEHYDROGENASE"/>
    <property type="match status" value="1"/>
</dbReference>
<keyword evidence="2" id="KW-0004">4Fe-4S</keyword>
<evidence type="ECO:0000313" key="4">
    <source>
        <dbReference type="EMBL" id="KAJ1968580.1"/>
    </source>
</evidence>
<dbReference type="InterPro" id="IPR050340">
    <property type="entry name" value="Cytosolic_Fe-S_CAF"/>
</dbReference>
<gene>
    <name evidence="4" type="primary">NAR1</name>
    <name evidence="4" type="ORF">IWQ62_001161</name>
</gene>
<evidence type="ECO:0000259" key="3">
    <source>
        <dbReference type="Pfam" id="PF02906"/>
    </source>
</evidence>
<keyword evidence="5" id="KW-1185">Reference proteome</keyword>
<keyword evidence="2" id="KW-0411">Iron-sulfur</keyword>
<comment type="similarity">
    <text evidence="1">Belongs to the NARF family.</text>
</comment>
<dbReference type="InterPro" id="IPR004108">
    <property type="entry name" value="Fe_hydrogenase_lsu_C"/>
</dbReference>
<proteinExistence type="inferred from homology"/>
<evidence type="ECO:0000256" key="1">
    <source>
        <dbReference type="ARBA" id="ARBA00006596"/>
    </source>
</evidence>
<accession>A0A9W8AUA6</accession>
<dbReference type="AlphaFoldDB" id="A0A9W8AUA6"/>
<dbReference type="Proteomes" id="UP001150925">
    <property type="component" value="Unassembled WGS sequence"/>
</dbReference>